<organism evidence="2 3">
    <name type="scientific">Pseudoalteromonas holothuriae</name>
    <dbReference type="NCBI Taxonomy" id="2963714"/>
    <lineage>
        <taxon>Bacteria</taxon>
        <taxon>Pseudomonadati</taxon>
        <taxon>Pseudomonadota</taxon>
        <taxon>Gammaproteobacteria</taxon>
        <taxon>Alteromonadales</taxon>
        <taxon>Pseudoalteromonadaceae</taxon>
        <taxon>Pseudoalteromonas</taxon>
    </lineage>
</organism>
<evidence type="ECO:0000313" key="3">
    <source>
        <dbReference type="Proteomes" id="UP001152467"/>
    </source>
</evidence>
<gene>
    <name evidence="2" type="ORF">PSECIP111854_01864</name>
</gene>
<keyword evidence="3" id="KW-1185">Reference proteome</keyword>
<keyword evidence="1" id="KW-1133">Transmembrane helix</keyword>
<dbReference type="EMBL" id="CAMAPC010000005">
    <property type="protein sequence ID" value="CAH9056789.1"/>
    <property type="molecule type" value="Genomic_DNA"/>
</dbReference>
<feature type="transmembrane region" description="Helical" evidence="1">
    <location>
        <begin position="7"/>
        <end position="25"/>
    </location>
</feature>
<accession>A0A9W4VYV3</accession>
<reference evidence="2" key="1">
    <citation type="submission" date="2022-07" db="EMBL/GenBank/DDBJ databases">
        <authorList>
            <person name="Criscuolo A."/>
        </authorList>
    </citation>
    <scope>NUCLEOTIDE SEQUENCE</scope>
    <source>
        <strain evidence="2">CIP111854</strain>
    </source>
</reference>
<protein>
    <submittedName>
        <fullName evidence="2">Uncharacterized protein</fullName>
    </submittedName>
</protein>
<keyword evidence="1" id="KW-0472">Membrane</keyword>
<proteinExistence type="predicted"/>
<comment type="caution">
    <text evidence="2">The sequence shown here is derived from an EMBL/GenBank/DDBJ whole genome shotgun (WGS) entry which is preliminary data.</text>
</comment>
<keyword evidence="1" id="KW-0812">Transmembrane</keyword>
<dbReference type="AlphaFoldDB" id="A0A9W4VYV3"/>
<evidence type="ECO:0000256" key="1">
    <source>
        <dbReference type="SAM" id="Phobius"/>
    </source>
</evidence>
<name>A0A9W4VYV3_9GAMM</name>
<evidence type="ECO:0000313" key="2">
    <source>
        <dbReference type="EMBL" id="CAH9056789.1"/>
    </source>
</evidence>
<sequence length="170" mass="19213">MSRFRNILFLIILLICSYDFFVRVLSPINSDMMPIGENKPSIHSNRLNLLHTDKSQLLTLAYSPFFDEKESGNANDTRNTQEQSSGSHKKALIKNKQLELKAIVRSSGKPYALISVVDLKTGEQELVKVETNSSIVGLYMTIESQTKVALSNDETSINLMMYQPKKKENV</sequence>
<dbReference type="Proteomes" id="UP001152467">
    <property type="component" value="Unassembled WGS sequence"/>
</dbReference>